<sequence length="19" mass="2284">MYYSPVFILLVIILILILF</sequence>
<reference evidence="1 2" key="1">
    <citation type="submission" date="2019-04" db="EMBL/GenBank/DDBJ databases">
        <title>Complete genome sequence of Pantoea bacteriophage vB_PagS_AAS21.</title>
        <authorList>
            <person name="Truncaite L."/>
            <person name="Simoliuniene M."/>
            <person name="Zajanckauskaite A."/>
            <person name="Meskys R."/>
            <person name="Simoliunas E."/>
        </authorList>
    </citation>
    <scope>NUCLEOTIDE SEQUENCE [LARGE SCALE GENOMIC DNA]</scope>
</reference>
<keyword evidence="2" id="KW-1185">Reference proteome</keyword>
<organism evidence="1 2">
    <name type="scientific">Pantoea phage vB_PagS_AAS21</name>
    <dbReference type="NCBI Taxonomy" id="2575261"/>
    <lineage>
        <taxon>Viruses</taxon>
        <taxon>Duplodnaviria</taxon>
        <taxon>Heunggongvirae</taxon>
        <taxon>Uroviricota</taxon>
        <taxon>Caudoviricetes</taxon>
        <taxon>Demerecviridae</taxon>
        <taxon>Keyvirus</taxon>
        <taxon>Keyvirus AAS21</taxon>
    </lineage>
</organism>
<dbReference type="EMBL" id="MK770119">
    <property type="protein sequence ID" value="QCW23895.1"/>
    <property type="molecule type" value="Genomic_DNA"/>
</dbReference>
<accession>A0A4Y5P1S4</accession>
<evidence type="ECO:0000313" key="1">
    <source>
        <dbReference type="EMBL" id="QCW23895.1"/>
    </source>
</evidence>
<proteinExistence type="predicted"/>
<gene>
    <name evidence="1" type="ORF">AAS21_gp157</name>
</gene>
<name>A0A4Y5P1S4_9CAUD</name>
<evidence type="ECO:0000313" key="2">
    <source>
        <dbReference type="Proteomes" id="UP000308921"/>
    </source>
</evidence>
<protein>
    <submittedName>
        <fullName evidence="1">Uncharacterized protein</fullName>
    </submittedName>
</protein>
<dbReference type="Proteomes" id="UP000308921">
    <property type="component" value="Segment"/>
</dbReference>